<dbReference type="Proteomes" id="UP000002640">
    <property type="component" value="Unassembled WGS sequence"/>
</dbReference>
<keyword evidence="2" id="KW-1185">Reference proteome</keyword>
<dbReference type="KEGG" id="psoj:PHYSODRAFT_517290"/>
<sequence length="52" mass="6034">MLPILPLAFLGFYIKPGKNKKGVRGSDFFVGEHELMKYLDRLDLGKLGYFNW</sequence>
<organism evidence="1 2">
    <name type="scientific">Phytophthora sojae (strain P6497)</name>
    <name type="common">Soybean stem and root rot agent</name>
    <name type="synonym">Phytophthora megasperma f. sp. glycines</name>
    <dbReference type="NCBI Taxonomy" id="1094619"/>
    <lineage>
        <taxon>Eukaryota</taxon>
        <taxon>Sar</taxon>
        <taxon>Stramenopiles</taxon>
        <taxon>Oomycota</taxon>
        <taxon>Peronosporomycetes</taxon>
        <taxon>Peronosporales</taxon>
        <taxon>Peronosporaceae</taxon>
        <taxon>Phytophthora</taxon>
    </lineage>
</organism>
<dbReference type="RefSeq" id="XP_009532593.1">
    <property type="nucleotide sequence ID" value="XM_009534298.1"/>
</dbReference>
<accession>G4ZVM1</accession>
<reference evidence="1 2" key="1">
    <citation type="journal article" date="2006" name="Science">
        <title>Phytophthora genome sequences uncover evolutionary origins and mechanisms of pathogenesis.</title>
        <authorList>
            <person name="Tyler B.M."/>
            <person name="Tripathy S."/>
            <person name="Zhang X."/>
            <person name="Dehal P."/>
            <person name="Jiang R.H."/>
            <person name="Aerts A."/>
            <person name="Arredondo F.D."/>
            <person name="Baxter L."/>
            <person name="Bensasson D."/>
            <person name="Beynon J.L."/>
            <person name="Chapman J."/>
            <person name="Damasceno C.M."/>
            <person name="Dorrance A.E."/>
            <person name="Dou D."/>
            <person name="Dickerman A.W."/>
            <person name="Dubchak I.L."/>
            <person name="Garbelotto M."/>
            <person name="Gijzen M."/>
            <person name="Gordon S.G."/>
            <person name="Govers F."/>
            <person name="Grunwald N.J."/>
            <person name="Huang W."/>
            <person name="Ivors K.L."/>
            <person name="Jones R.W."/>
            <person name="Kamoun S."/>
            <person name="Krampis K."/>
            <person name="Lamour K.H."/>
            <person name="Lee M.K."/>
            <person name="McDonald W.H."/>
            <person name="Medina M."/>
            <person name="Meijer H.J."/>
            <person name="Nordberg E.K."/>
            <person name="Maclean D.J."/>
            <person name="Ospina-Giraldo M.D."/>
            <person name="Morris P.F."/>
            <person name="Phuntumart V."/>
            <person name="Putnam N.H."/>
            <person name="Rash S."/>
            <person name="Rose J.K."/>
            <person name="Sakihama Y."/>
            <person name="Salamov A.A."/>
            <person name="Savidor A."/>
            <person name="Scheuring C.F."/>
            <person name="Smith B.M."/>
            <person name="Sobral B.W."/>
            <person name="Terry A."/>
            <person name="Torto-Alalibo T.A."/>
            <person name="Win J."/>
            <person name="Xu Z."/>
            <person name="Zhang H."/>
            <person name="Grigoriev I.V."/>
            <person name="Rokhsar D.S."/>
            <person name="Boore J.L."/>
        </authorList>
    </citation>
    <scope>NUCLEOTIDE SEQUENCE [LARGE SCALE GENOMIC DNA]</scope>
    <source>
        <strain evidence="1 2">P6497</strain>
    </source>
</reference>
<evidence type="ECO:0000313" key="1">
    <source>
        <dbReference type="EMBL" id="EGZ12260.1"/>
    </source>
</evidence>
<dbReference type="GeneID" id="20659909"/>
<dbReference type="InParanoid" id="G4ZVM1"/>
<evidence type="ECO:0000313" key="2">
    <source>
        <dbReference type="Proteomes" id="UP000002640"/>
    </source>
</evidence>
<dbReference type="SMR" id="G4ZVM1"/>
<gene>
    <name evidence="1" type="ORF">PHYSODRAFT_517290</name>
</gene>
<name>G4ZVM1_PHYSP</name>
<dbReference type="EMBL" id="JH159157">
    <property type="protein sequence ID" value="EGZ12260.1"/>
    <property type="molecule type" value="Genomic_DNA"/>
</dbReference>
<proteinExistence type="predicted"/>
<dbReference type="AlphaFoldDB" id="G4ZVM1"/>
<protein>
    <submittedName>
        <fullName evidence="1">Uncharacterized protein</fullName>
    </submittedName>
</protein>